<dbReference type="InterPro" id="IPR013655">
    <property type="entry name" value="PAS_fold_3"/>
</dbReference>
<dbReference type="PANTHER" id="PTHR48111:SF1">
    <property type="entry name" value="TWO-COMPONENT RESPONSE REGULATOR ORR33"/>
    <property type="match status" value="1"/>
</dbReference>
<name>A0A6L4WRK3_9BACT</name>
<feature type="coiled-coil region" evidence="7">
    <location>
        <begin position="358"/>
        <end position="420"/>
    </location>
</feature>
<protein>
    <submittedName>
        <fullName evidence="10">Response regulator</fullName>
    </submittedName>
</protein>
<evidence type="ECO:0000256" key="1">
    <source>
        <dbReference type="ARBA" id="ARBA00022553"/>
    </source>
</evidence>
<dbReference type="PANTHER" id="PTHR48111">
    <property type="entry name" value="REGULATOR OF RPOS"/>
    <property type="match status" value="1"/>
</dbReference>
<keyword evidence="1 6" id="KW-0597">Phosphoprotein</keyword>
<dbReference type="SUPFAM" id="SSF52172">
    <property type="entry name" value="CheY-like"/>
    <property type="match status" value="1"/>
</dbReference>
<dbReference type="InterPro" id="IPR039420">
    <property type="entry name" value="WalR-like"/>
</dbReference>
<feature type="domain" description="Response regulatory" evidence="8">
    <location>
        <begin position="12"/>
        <end position="131"/>
    </location>
</feature>
<feature type="coiled-coil region" evidence="7">
    <location>
        <begin position="270"/>
        <end position="332"/>
    </location>
</feature>
<organism evidence="10 13">
    <name type="scientific">Poseidonibacter ostreae</name>
    <dbReference type="NCBI Taxonomy" id="2654171"/>
    <lineage>
        <taxon>Bacteria</taxon>
        <taxon>Pseudomonadati</taxon>
        <taxon>Campylobacterota</taxon>
        <taxon>Epsilonproteobacteria</taxon>
        <taxon>Campylobacterales</taxon>
        <taxon>Arcobacteraceae</taxon>
        <taxon>Poseidonibacter</taxon>
    </lineage>
</organism>
<evidence type="ECO:0000256" key="6">
    <source>
        <dbReference type="PROSITE-ProRule" id="PRU00169"/>
    </source>
</evidence>
<keyword evidence="3" id="KW-0805">Transcription regulation</keyword>
<sequence length="428" mass="50367">MKEFEIYKKEINILYVEDDDTTREKLTKFLSRKFNNIESSINGAEGLIKFHEKKSKNEKFDLIISDINMPMMDGITMLEKIREIDSTIPVILITARTETSNLLKAIHLHVEDYITKPLDLEVIDAKLEKITKDLFYRSSYESQKKELENYISIINQEAIVSKINKEGIITFVNEAFCNISLYNEEELIGQPYYITKHPDVSDSIVKNIWKTVLKGETWTGTYKNRAKDNSEYFSKSKIVPLYDSTGKEIEEYLYIQFINTEEEHIKRQNNKNILQQISFYKKSIANMQKELNTSKEETASLIKNMHDYETRYNEINNKRVDLLKQLESYEQNNLENSKLQLMAKKDKNKQFDIIYDSLTKAKSLNAKLEKQIEELLKLEERNNTALESYREKEVDFIKRINNLKDLVSNLENENEKLKTNKSLLSFGK</sequence>
<feature type="modified residue" description="4-aspartylphosphate" evidence="6">
    <location>
        <position position="66"/>
    </location>
</feature>
<dbReference type="RefSeq" id="WP_152190836.1">
    <property type="nucleotide sequence ID" value="NZ_WFKJ01000031.1"/>
</dbReference>
<evidence type="ECO:0000313" key="11">
    <source>
        <dbReference type="EMBL" id="KAB7889828.1"/>
    </source>
</evidence>
<dbReference type="SMART" id="SM00448">
    <property type="entry name" value="REC"/>
    <property type="match status" value="1"/>
</dbReference>
<dbReference type="Pfam" id="PF00072">
    <property type="entry name" value="Response_reg"/>
    <property type="match status" value="1"/>
</dbReference>
<keyword evidence="4" id="KW-0238">DNA-binding</keyword>
<proteinExistence type="predicted"/>
<evidence type="ECO:0000313" key="13">
    <source>
        <dbReference type="Proteomes" id="UP000472839"/>
    </source>
</evidence>
<keyword evidence="5" id="KW-0804">Transcription</keyword>
<dbReference type="PROSITE" id="PS50110">
    <property type="entry name" value="RESPONSE_REGULATORY"/>
    <property type="match status" value="1"/>
</dbReference>
<dbReference type="GO" id="GO:0005829">
    <property type="term" value="C:cytosol"/>
    <property type="evidence" value="ECO:0007669"/>
    <property type="project" value="TreeGrafter"/>
</dbReference>
<reference evidence="12 13" key="1">
    <citation type="submission" date="2019-10" db="EMBL/GenBank/DDBJ databases">
        <title>Poseidonibacter ostreae sp. nov., isolated from the gut of the Ostrea denselamellosa.</title>
        <authorList>
            <person name="Choi A."/>
        </authorList>
    </citation>
    <scope>NUCLEOTIDE SEQUENCE [LARGE SCALE GENOMIC DNA]</scope>
    <source>
        <strain evidence="10 13">SJOD-M-33</strain>
        <strain evidence="11 12">SJOD-M-5</strain>
    </source>
</reference>
<dbReference type="AlphaFoldDB" id="A0A6L4WRK3"/>
<evidence type="ECO:0000256" key="2">
    <source>
        <dbReference type="ARBA" id="ARBA00023012"/>
    </source>
</evidence>
<feature type="domain" description="PAS" evidence="9">
    <location>
        <begin position="143"/>
        <end position="216"/>
    </location>
</feature>
<keyword evidence="2" id="KW-0902">Two-component regulatory system</keyword>
<keyword evidence="12" id="KW-1185">Reference proteome</keyword>
<dbReference type="NCBIfam" id="TIGR00229">
    <property type="entry name" value="sensory_box"/>
    <property type="match status" value="1"/>
</dbReference>
<evidence type="ECO:0000256" key="3">
    <source>
        <dbReference type="ARBA" id="ARBA00023015"/>
    </source>
</evidence>
<dbReference type="SUPFAM" id="SSF55785">
    <property type="entry name" value="PYP-like sensor domain (PAS domain)"/>
    <property type="match status" value="1"/>
</dbReference>
<dbReference type="EMBL" id="WFKJ01000031">
    <property type="protein sequence ID" value="KAB7889828.1"/>
    <property type="molecule type" value="Genomic_DNA"/>
</dbReference>
<dbReference type="InterPro" id="IPR035965">
    <property type="entry name" value="PAS-like_dom_sf"/>
</dbReference>
<comment type="caution">
    <text evidence="10">The sequence shown here is derived from an EMBL/GenBank/DDBJ whole genome shotgun (WGS) entry which is preliminary data.</text>
</comment>
<evidence type="ECO:0000259" key="9">
    <source>
        <dbReference type="PROSITE" id="PS50112"/>
    </source>
</evidence>
<dbReference type="GO" id="GO:0006355">
    <property type="term" value="P:regulation of DNA-templated transcription"/>
    <property type="evidence" value="ECO:0007669"/>
    <property type="project" value="TreeGrafter"/>
</dbReference>
<evidence type="ECO:0000256" key="5">
    <source>
        <dbReference type="ARBA" id="ARBA00023163"/>
    </source>
</evidence>
<dbReference type="Proteomes" id="UP000472839">
    <property type="component" value="Unassembled WGS sequence"/>
</dbReference>
<dbReference type="CDD" id="cd00156">
    <property type="entry name" value="REC"/>
    <property type="match status" value="1"/>
</dbReference>
<evidence type="ECO:0000259" key="8">
    <source>
        <dbReference type="PROSITE" id="PS50110"/>
    </source>
</evidence>
<accession>A0A6L4WRK3</accession>
<dbReference type="GO" id="GO:0000156">
    <property type="term" value="F:phosphorelay response regulator activity"/>
    <property type="evidence" value="ECO:0007669"/>
    <property type="project" value="TreeGrafter"/>
</dbReference>
<gene>
    <name evidence="11" type="ORF">GBG18_10310</name>
    <name evidence="10" type="ORF">GBG19_14870</name>
</gene>
<evidence type="ECO:0000256" key="7">
    <source>
        <dbReference type="SAM" id="Coils"/>
    </source>
</evidence>
<evidence type="ECO:0000256" key="4">
    <source>
        <dbReference type="ARBA" id="ARBA00023125"/>
    </source>
</evidence>
<dbReference type="InterPro" id="IPR000014">
    <property type="entry name" value="PAS"/>
</dbReference>
<dbReference type="CDD" id="cd00130">
    <property type="entry name" value="PAS"/>
    <property type="match status" value="1"/>
</dbReference>
<dbReference type="Gene3D" id="3.40.50.2300">
    <property type="match status" value="1"/>
</dbReference>
<dbReference type="InterPro" id="IPR001789">
    <property type="entry name" value="Sig_transdc_resp-reg_receiver"/>
</dbReference>
<dbReference type="GO" id="GO:0032993">
    <property type="term" value="C:protein-DNA complex"/>
    <property type="evidence" value="ECO:0007669"/>
    <property type="project" value="TreeGrafter"/>
</dbReference>
<evidence type="ECO:0000313" key="10">
    <source>
        <dbReference type="EMBL" id="KAB7885034.1"/>
    </source>
</evidence>
<dbReference type="GO" id="GO:0000976">
    <property type="term" value="F:transcription cis-regulatory region binding"/>
    <property type="evidence" value="ECO:0007669"/>
    <property type="project" value="TreeGrafter"/>
</dbReference>
<dbReference type="Proteomes" id="UP000461010">
    <property type="component" value="Unassembled WGS sequence"/>
</dbReference>
<evidence type="ECO:0000313" key="12">
    <source>
        <dbReference type="Proteomes" id="UP000461010"/>
    </source>
</evidence>
<keyword evidence="7" id="KW-0175">Coiled coil</keyword>
<dbReference type="EMBL" id="WFKK01000066">
    <property type="protein sequence ID" value="KAB7885034.1"/>
    <property type="molecule type" value="Genomic_DNA"/>
</dbReference>
<dbReference type="Pfam" id="PF08447">
    <property type="entry name" value="PAS_3"/>
    <property type="match status" value="1"/>
</dbReference>
<dbReference type="PROSITE" id="PS50112">
    <property type="entry name" value="PAS"/>
    <property type="match status" value="1"/>
</dbReference>
<dbReference type="Gene3D" id="3.30.450.20">
    <property type="entry name" value="PAS domain"/>
    <property type="match status" value="1"/>
</dbReference>
<dbReference type="InterPro" id="IPR011006">
    <property type="entry name" value="CheY-like_superfamily"/>
</dbReference>